<accession>A0A8J8NIB4</accession>
<keyword evidence="5" id="KW-1185">Reference proteome</keyword>
<reference evidence="3" key="1">
    <citation type="submission" date="2019-06" db="EMBL/GenBank/DDBJ databases">
        <authorList>
            <person name="Zheng W."/>
        </authorList>
    </citation>
    <scope>NUCLEOTIDE SEQUENCE</scope>
    <source>
        <strain evidence="3">QDHG01</strain>
    </source>
</reference>
<dbReference type="Proteomes" id="UP000785679">
    <property type="component" value="Unassembled WGS sequence"/>
</dbReference>
<dbReference type="InterPro" id="IPR013538">
    <property type="entry name" value="ASHA1/2-like_C"/>
</dbReference>
<sequence>MADAYQEIEIKYHFIVPPRIIFEALTNQMMLIQLSQNAAISEPRPQGKYSLYGGIIEGEYISLKQNEQIEMNWRFKDWGSVWSHVLITLEQGEDDDEVIVVVKQTKVPAYDNYGKHVHLDNLENGWRNNIFEKLSKVFGFPIKK</sequence>
<dbReference type="EMBL" id="RRYP01015661">
    <property type="protein sequence ID" value="TNV75410.1"/>
    <property type="molecule type" value="Genomic_DNA"/>
</dbReference>
<dbReference type="Gene3D" id="3.30.530.20">
    <property type="match status" value="1"/>
</dbReference>
<organism evidence="3 5">
    <name type="scientific">Halteria grandinella</name>
    <dbReference type="NCBI Taxonomy" id="5974"/>
    <lineage>
        <taxon>Eukaryota</taxon>
        <taxon>Sar</taxon>
        <taxon>Alveolata</taxon>
        <taxon>Ciliophora</taxon>
        <taxon>Intramacronucleata</taxon>
        <taxon>Spirotrichea</taxon>
        <taxon>Stichotrichia</taxon>
        <taxon>Sporadotrichida</taxon>
        <taxon>Halteriidae</taxon>
        <taxon>Halteria</taxon>
    </lineage>
</organism>
<dbReference type="AlphaFoldDB" id="A0A8J8NIB4"/>
<dbReference type="OrthoDB" id="567237at2759"/>
<evidence type="ECO:0000259" key="2">
    <source>
        <dbReference type="Pfam" id="PF08327"/>
    </source>
</evidence>
<dbReference type="Pfam" id="PF08327">
    <property type="entry name" value="AHSA1"/>
    <property type="match status" value="1"/>
</dbReference>
<gene>
    <name evidence="3" type="ORF">FGO68_gene16272</name>
    <name evidence="4" type="ORF">FGO68_gene9963</name>
</gene>
<comment type="similarity">
    <text evidence="1">Belongs to the AHA1 family.</text>
</comment>
<comment type="caution">
    <text evidence="3">The sequence shown here is derived from an EMBL/GenBank/DDBJ whole genome shotgun (WGS) entry which is preliminary data.</text>
</comment>
<evidence type="ECO:0000256" key="1">
    <source>
        <dbReference type="ARBA" id="ARBA00006817"/>
    </source>
</evidence>
<evidence type="ECO:0000313" key="4">
    <source>
        <dbReference type="EMBL" id="TNV75410.1"/>
    </source>
</evidence>
<dbReference type="SUPFAM" id="SSF55961">
    <property type="entry name" value="Bet v1-like"/>
    <property type="match status" value="1"/>
</dbReference>
<dbReference type="EMBL" id="RRYP01016087">
    <property type="protein sequence ID" value="TNV75224.1"/>
    <property type="molecule type" value="Genomic_DNA"/>
</dbReference>
<dbReference type="InterPro" id="IPR023393">
    <property type="entry name" value="START-like_dom_sf"/>
</dbReference>
<evidence type="ECO:0000313" key="3">
    <source>
        <dbReference type="EMBL" id="TNV75224.1"/>
    </source>
</evidence>
<protein>
    <recommendedName>
        <fullName evidence="2">Activator of Hsp90 ATPase homologue 1/2-like C-terminal domain-containing protein</fullName>
    </recommendedName>
</protein>
<feature type="domain" description="Activator of Hsp90 ATPase homologue 1/2-like C-terminal" evidence="2">
    <location>
        <begin position="16"/>
        <end position="138"/>
    </location>
</feature>
<proteinExistence type="inferred from homology"/>
<name>A0A8J8NIB4_HALGN</name>
<evidence type="ECO:0000313" key="5">
    <source>
        <dbReference type="Proteomes" id="UP000785679"/>
    </source>
</evidence>